<dbReference type="STRING" id="237682.SAMN05421676_11083"/>
<gene>
    <name evidence="1" type="ORF">SAMN05421676_11083</name>
</gene>
<organism evidence="1 2">
    <name type="scientific">Salinibacillus kushneri</name>
    <dbReference type="NCBI Taxonomy" id="237682"/>
    <lineage>
        <taxon>Bacteria</taxon>
        <taxon>Bacillati</taxon>
        <taxon>Bacillota</taxon>
        <taxon>Bacilli</taxon>
        <taxon>Bacillales</taxon>
        <taxon>Bacillaceae</taxon>
        <taxon>Salinibacillus</taxon>
    </lineage>
</organism>
<dbReference type="EMBL" id="FOHJ01000010">
    <property type="protein sequence ID" value="SET89959.1"/>
    <property type="molecule type" value="Genomic_DNA"/>
</dbReference>
<dbReference type="Proteomes" id="UP000199095">
    <property type="component" value="Unassembled WGS sequence"/>
</dbReference>
<dbReference type="RefSeq" id="WP_093136720.1">
    <property type="nucleotide sequence ID" value="NZ_FOHJ01000010.1"/>
</dbReference>
<keyword evidence="2" id="KW-1185">Reference proteome</keyword>
<evidence type="ECO:0000313" key="1">
    <source>
        <dbReference type="EMBL" id="SET89959.1"/>
    </source>
</evidence>
<protein>
    <submittedName>
        <fullName evidence="1">Uncharacterized protein</fullName>
    </submittedName>
</protein>
<accession>A0A1I0I2F8</accession>
<evidence type="ECO:0000313" key="2">
    <source>
        <dbReference type="Proteomes" id="UP000199095"/>
    </source>
</evidence>
<dbReference type="OrthoDB" id="2449131at2"/>
<proteinExistence type="predicted"/>
<name>A0A1I0I2F8_9BACI</name>
<reference evidence="2" key="1">
    <citation type="submission" date="2016-10" db="EMBL/GenBank/DDBJ databases">
        <authorList>
            <person name="Varghese N."/>
            <person name="Submissions S."/>
        </authorList>
    </citation>
    <scope>NUCLEOTIDE SEQUENCE [LARGE SCALE GENOMIC DNA]</scope>
    <source>
        <strain evidence="2">CGMCC 1.3566</strain>
    </source>
</reference>
<dbReference type="PROSITE" id="PS51257">
    <property type="entry name" value="PROKAR_LIPOPROTEIN"/>
    <property type="match status" value="1"/>
</dbReference>
<dbReference type="AlphaFoldDB" id="A0A1I0I2F8"/>
<sequence length="248" mass="28643">MKIWLAILSFVVIVFLSGCLYPEEELKKNQVPDDMQLEMVQEAVTNYKNDHNGQLPIKTRDAGTPIFIKYPINFKTLKQNGYLSSTPGNAFEQGGHYQYVIIHPETKATVKLVDLRLSETLRELSFKLEVYRNEHIYPPFGEDVASGLYKIDIDKLGLEQPPVVKSPYTGQNLPIYMDTNGELVIDYRKDLYQVIQEYEHDYKTGDDIRYLLAEHYPFVPAYSMPFTIQDDEPVFQSTVNDEKNDNNS</sequence>